<proteinExistence type="predicted"/>
<dbReference type="Proteomes" id="UP000007813">
    <property type="component" value="Unassembled WGS sequence"/>
</dbReference>
<evidence type="ECO:0000256" key="1">
    <source>
        <dbReference type="SAM" id="MobiDB-lite"/>
    </source>
</evidence>
<dbReference type="AlphaFoldDB" id="J3A1X9"/>
<accession>J3A1X9</accession>
<evidence type="ECO:0000313" key="3">
    <source>
        <dbReference type="Proteomes" id="UP000007813"/>
    </source>
</evidence>
<name>J3A1X9_9EURY</name>
<dbReference type="EMBL" id="ALJD01000006">
    <property type="protein sequence ID" value="EJN59333.1"/>
    <property type="molecule type" value="Genomic_DNA"/>
</dbReference>
<organism evidence="2 3">
    <name type="scientific">Halogranum salarium B-1</name>
    <dbReference type="NCBI Taxonomy" id="1210908"/>
    <lineage>
        <taxon>Archaea</taxon>
        <taxon>Methanobacteriati</taxon>
        <taxon>Methanobacteriota</taxon>
        <taxon>Stenosarchaea group</taxon>
        <taxon>Halobacteria</taxon>
        <taxon>Halobacteriales</taxon>
        <taxon>Haloferacaceae</taxon>
    </lineage>
</organism>
<gene>
    <name evidence="2" type="ORF">HSB1_27540</name>
</gene>
<evidence type="ECO:0000313" key="2">
    <source>
        <dbReference type="EMBL" id="EJN59333.1"/>
    </source>
</evidence>
<protein>
    <submittedName>
        <fullName evidence="2">Uncharacterized protein</fullName>
    </submittedName>
</protein>
<comment type="caution">
    <text evidence="2">The sequence shown here is derived from an EMBL/GenBank/DDBJ whole genome shotgun (WGS) entry which is preliminary data.</text>
</comment>
<feature type="region of interest" description="Disordered" evidence="1">
    <location>
        <begin position="41"/>
        <end position="62"/>
    </location>
</feature>
<sequence>MAPLSRRDDLRAKNVVHVVLLSPVMQKHIETGVRQVTYHVPPRPSLAATRPREGFKSTGTNA</sequence>
<reference evidence="2 3" key="1">
    <citation type="journal article" date="2012" name="J. Bacteriol.">
        <title>Draft Genome Sequence of the Extremely Halophilic Archaeon Halogranum salarium B-1T.</title>
        <authorList>
            <person name="Kim K.K."/>
            <person name="Lee K.C."/>
            <person name="Lee J.S."/>
        </authorList>
    </citation>
    <scope>NUCLEOTIDE SEQUENCE [LARGE SCALE GENOMIC DNA]</scope>
    <source>
        <strain evidence="2 3">B-1</strain>
    </source>
</reference>